<dbReference type="Gene3D" id="2.40.160.50">
    <property type="entry name" value="membrane protein fhac: a member of the omp85/tpsb transporter family"/>
    <property type="match status" value="1"/>
</dbReference>
<feature type="domain" description="Polypeptide-transport-associated ShlB-type" evidence="6">
    <location>
        <begin position="119"/>
        <end position="192"/>
    </location>
</feature>
<reference evidence="7 8" key="1">
    <citation type="submission" date="2014-06" db="EMBL/GenBank/DDBJ databases">
        <authorList>
            <person name="Bishop-Lilly K.A."/>
            <person name="Broomall S.M."/>
            <person name="Chain P.S."/>
            <person name="Chertkov O."/>
            <person name="Coyne S.R."/>
            <person name="Daligault H.E."/>
            <person name="Davenport K.W."/>
            <person name="Erkkila T."/>
            <person name="Frey K.G."/>
            <person name="Gibbons H.S."/>
            <person name="Gu W."/>
            <person name="Jaissle J."/>
            <person name="Johnson S.L."/>
            <person name="Koroleva G.I."/>
            <person name="Ladner J.T."/>
            <person name="Lo C.-C."/>
            <person name="Minogue T.D."/>
            <person name="Munk C."/>
            <person name="Palacios G.F."/>
            <person name="Redden C.L."/>
            <person name="Rosenzweig C.N."/>
            <person name="Scholz M.B."/>
            <person name="Teshima H."/>
            <person name="Xu Y."/>
        </authorList>
    </citation>
    <scope>NUCLEOTIDE SEQUENCE [LARGE SCALE GENOMIC DNA]</scope>
    <source>
        <strain evidence="7 8">DWS 37UF10B-2</strain>
    </source>
</reference>
<evidence type="ECO:0000259" key="5">
    <source>
        <dbReference type="Pfam" id="PF03865"/>
    </source>
</evidence>
<sequence length="599" mass="64925">MKIRPIHRIPHHADSDTAVGSAISGRPLPLHDTSRPRHRAACTDCIAHWAGLPVWYIGAVLLLPGIAHALPPSAGQSMRDIEATRPTLPADSPPDLAIAPPPDAKPPPPGDDAGPRVRVQAFAIGGNRAFDAERLQPLLADLVGRELSFDELRQAADRISAYYREHGYVLARAYLPRQDIDDGVVRIDVLEGRYGAIELNNRSRVLDGVLRRPLAGLRPGDAVQGDTLERSLLLLDDLPGVIAKGTLRPGAEAGTTDLAVDVERGRFASGSLDVDNYGDPLTGRYRATGSVDVDAPLRLGDRFALRGLTSDSRQRYYRAAYQLPVGPASTRLGVAYSDMGYRVGGSFDDLDYHGRASVQSVSVSQPLLRSRRANVNAQLLYENKRLHDDYDALDVHGAKRIRMGSFSIGGSNQDDWFGGGRSSASVTFGIGRMSGNDPLDFDSLAKTHGRFAKLNVNALRLQALTARFQLYVQFSAQLASRNLDSSEKFSLGGPYGVRAYGLGAGSGDQGWQASAELRYLAAPGWQVSTFVDTGRVQLNKQPWNRERNTLQLSAAGIGFGWYGASRQVNVAVSRPLGRSDEVAAITRSPGVWLQATQYF</sequence>
<dbReference type="Gene3D" id="3.10.20.310">
    <property type="entry name" value="membrane protein fhac"/>
    <property type="match status" value="1"/>
</dbReference>
<dbReference type="Pfam" id="PF03865">
    <property type="entry name" value="ShlB"/>
    <property type="match status" value="1"/>
</dbReference>
<comment type="caution">
    <text evidence="7">The sequence shown here is derived from an EMBL/GenBank/DDBJ whole genome shotgun (WGS) entry which is preliminary data.</text>
</comment>
<dbReference type="AlphaFoldDB" id="A0AA89CHX5"/>
<dbReference type="EMBL" id="JPGD01000006">
    <property type="protein sequence ID" value="KGB93594.1"/>
    <property type="molecule type" value="Genomic_DNA"/>
</dbReference>
<evidence type="ECO:0000256" key="3">
    <source>
        <dbReference type="ARBA" id="ARBA00023237"/>
    </source>
</evidence>
<dbReference type="Proteomes" id="UP000029575">
    <property type="component" value="Unassembled WGS sequence"/>
</dbReference>
<dbReference type="InterPro" id="IPR005565">
    <property type="entry name" value="Hemolysn_activator_HlyB_C"/>
</dbReference>
<dbReference type="InterPro" id="IPR013686">
    <property type="entry name" value="Polypept-transport_assoc_ShlB"/>
</dbReference>
<keyword evidence="1" id="KW-1134">Transmembrane beta strand</keyword>
<dbReference type="GO" id="GO:0098046">
    <property type="term" value="C:type V protein secretion system complex"/>
    <property type="evidence" value="ECO:0007669"/>
    <property type="project" value="TreeGrafter"/>
</dbReference>
<evidence type="ECO:0000256" key="1">
    <source>
        <dbReference type="ARBA" id="ARBA00022452"/>
    </source>
</evidence>
<feature type="compositionally biased region" description="Pro residues" evidence="4">
    <location>
        <begin position="99"/>
        <end position="110"/>
    </location>
</feature>
<accession>A0AA89CHX5</accession>
<dbReference type="PANTHER" id="PTHR34597:SF1">
    <property type="entry name" value="HEME_HEMOPEXIN TRANSPORTER PROTEIN HUXB"/>
    <property type="match status" value="1"/>
</dbReference>
<feature type="compositionally biased region" description="Basic residues" evidence="4">
    <location>
        <begin position="1"/>
        <end position="10"/>
    </location>
</feature>
<feature type="region of interest" description="Disordered" evidence="4">
    <location>
        <begin position="1"/>
        <end position="35"/>
    </location>
</feature>
<protein>
    <submittedName>
        <fullName evidence="7">Surface antigen variable number repeat family protein</fullName>
    </submittedName>
</protein>
<keyword evidence="3" id="KW-0998">Cell outer membrane</keyword>
<evidence type="ECO:0000313" key="7">
    <source>
        <dbReference type="EMBL" id="KGB93594.1"/>
    </source>
</evidence>
<dbReference type="Pfam" id="PF08479">
    <property type="entry name" value="POTRA_2"/>
    <property type="match status" value="1"/>
</dbReference>
<proteinExistence type="predicted"/>
<dbReference type="PANTHER" id="PTHR34597">
    <property type="entry name" value="SLR1661 PROTEIN"/>
    <property type="match status" value="1"/>
</dbReference>
<keyword evidence="1" id="KW-0472">Membrane</keyword>
<feature type="region of interest" description="Disordered" evidence="4">
    <location>
        <begin position="84"/>
        <end position="114"/>
    </location>
</feature>
<evidence type="ECO:0000313" key="8">
    <source>
        <dbReference type="Proteomes" id="UP000029575"/>
    </source>
</evidence>
<gene>
    <name evidence="7" type="ORF">DM43_182</name>
</gene>
<dbReference type="GO" id="GO:0046819">
    <property type="term" value="P:protein secretion by the type V secretion system"/>
    <property type="evidence" value="ECO:0007669"/>
    <property type="project" value="TreeGrafter"/>
</dbReference>
<evidence type="ECO:0000259" key="6">
    <source>
        <dbReference type="Pfam" id="PF08479"/>
    </source>
</evidence>
<name>A0AA89CHX5_BURCE</name>
<dbReference type="GO" id="GO:0008320">
    <property type="term" value="F:protein transmembrane transporter activity"/>
    <property type="evidence" value="ECO:0007669"/>
    <property type="project" value="TreeGrafter"/>
</dbReference>
<feature type="compositionally biased region" description="Low complexity" evidence="4">
    <location>
        <begin position="89"/>
        <end position="98"/>
    </location>
</feature>
<evidence type="ECO:0000256" key="4">
    <source>
        <dbReference type="SAM" id="MobiDB-lite"/>
    </source>
</evidence>
<evidence type="ECO:0000256" key="2">
    <source>
        <dbReference type="ARBA" id="ARBA00022692"/>
    </source>
</evidence>
<organism evidence="7 8">
    <name type="scientific">Burkholderia cepacia</name>
    <name type="common">Pseudomonas cepacia</name>
    <dbReference type="NCBI Taxonomy" id="292"/>
    <lineage>
        <taxon>Bacteria</taxon>
        <taxon>Pseudomonadati</taxon>
        <taxon>Pseudomonadota</taxon>
        <taxon>Betaproteobacteria</taxon>
        <taxon>Burkholderiales</taxon>
        <taxon>Burkholderiaceae</taxon>
        <taxon>Burkholderia</taxon>
        <taxon>Burkholderia cepacia complex</taxon>
    </lineage>
</organism>
<keyword evidence="2" id="KW-0812">Transmembrane</keyword>
<feature type="domain" description="Haemolysin activator HlyB C-terminal" evidence="5">
    <location>
        <begin position="254"/>
        <end position="560"/>
    </location>
</feature>
<dbReference type="InterPro" id="IPR051544">
    <property type="entry name" value="TPS_OM_transporter"/>
</dbReference>